<organism evidence="1 2">
    <name type="scientific">Gossypium arboreum</name>
    <name type="common">Tree cotton</name>
    <name type="synonym">Gossypium nanking</name>
    <dbReference type="NCBI Taxonomy" id="29729"/>
    <lineage>
        <taxon>Eukaryota</taxon>
        <taxon>Viridiplantae</taxon>
        <taxon>Streptophyta</taxon>
        <taxon>Embryophyta</taxon>
        <taxon>Tracheophyta</taxon>
        <taxon>Spermatophyta</taxon>
        <taxon>Magnoliopsida</taxon>
        <taxon>eudicotyledons</taxon>
        <taxon>Gunneridae</taxon>
        <taxon>Pentapetalae</taxon>
        <taxon>rosids</taxon>
        <taxon>malvids</taxon>
        <taxon>Malvales</taxon>
        <taxon>Malvaceae</taxon>
        <taxon>Malvoideae</taxon>
        <taxon>Gossypium</taxon>
    </lineage>
</organism>
<name>A0ABR0PDU8_GOSAR</name>
<sequence length="88" mass="9675">MGQGAHMPRLALACVYHTAWPKLPHARVDYSYGPTRKCGTHSPIRCSLCVTYGLPSHHTAVSSARPYGVDSTHLESIRCENTPEPSRT</sequence>
<comment type="caution">
    <text evidence="1">The sequence shown here is derived from an EMBL/GenBank/DDBJ whole genome shotgun (WGS) entry which is preliminary data.</text>
</comment>
<reference evidence="1 2" key="1">
    <citation type="submission" date="2023-03" db="EMBL/GenBank/DDBJ databases">
        <title>WGS of Gossypium arboreum.</title>
        <authorList>
            <person name="Yu D."/>
        </authorList>
    </citation>
    <scope>NUCLEOTIDE SEQUENCE [LARGE SCALE GENOMIC DNA]</scope>
    <source>
        <tissue evidence="1">Leaf</tissue>
    </source>
</reference>
<dbReference type="Proteomes" id="UP001358586">
    <property type="component" value="Chromosome 7"/>
</dbReference>
<accession>A0ABR0PDU8</accession>
<protein>
    <submittedName>
        <fullName evidence="1">Uncharacterized protein</fullName>
    </submittedName>
</protein>
<dbReference type="EMBL" id="JARKNE010000007">
    <property type="protein sequence ID" value="KAK5819401.1"/>
    <property type="molecule type" value="Genomic_DNA"/>
</dbReference>
<keyword evidence="2" id="KW-1185">Reference proteome</keyword>
<evidence type="ECO:0000313" key="2">
    <source>
        <dbReference type="Proteomes" id="UP001358586"/>
    </source>
</evidence>
<proteinExistence type="predicted"/>
<evidence type="ECO:0000313" key="1">
    <source>
        <dbReference type="EMBL" id="KAK5819401.1"/>
    </source>
</evidence>
<gene>
    <name evidence="1" type="ORF">PVK06_024400</name>
</gene>